<evidence type="ECO:0000256" key="6">
    <source>
        <dbReference type="ARBA" id="ARBA00024998"/>
    </source>
</evidence>
<dbReference type="PROSITE" id="PS00548">
    <property type="entry name" value="RIBOSOMAL_S3"/>
    <property type="match status" value="1"/>
</dbReference>
<sequence length="219" mass="24867">MGQKISPISLRIGIQKDWLSRWFGGRKYIPYLKDDLKVRAFLEKKLRGMSVADIQLERGTDVLNIIVSTARPGLLIGRGGSGIEDLKKAIKQVLKKKVAIRLEIQEIKYPELSAAIMAESIVEQIEKRIPFRRIMKMTLQKIMSNKQVKGAKIFMGGRLDGAEIARSEHLEEGNLPLQTLRADIDYAKATAHTTYGTIGIKVWVYKGEKFEETENRQNQ</sequence>
<dbReference type="InterPro" id="IPR001351">
    <property type="entry name" value="Ribosomal_uS3_C"/>
</dbReference>
<dbReference type="Pfam" id="PF07650">
    <property type="entry name" value="KH_2"/>
    <property type="match status" value="1"/>
</dbReference>
<feature type="domain" description="KH type-2" evidence="10">
    <location>
        <begin position="38"/>
        <end position="108"/>
    </location>
</feature>
<keyword evidence="3 8" id="KW-0694">RNA-binding</keyword>
<dbReference type="GO" id="GO:0022627">
    <property type="term" value="C:cytosolic small ribosomal subunit"/>
    <property type="evidence" value="ECO:0007669"/>
    <property type="project" value="TreeGrafter"/>
</dbReference>
<dbReference type="AlphaFoldDB" id="A0A1F8H7L4"/>
<dbReference type="InterPro" id="IPR057258">
    <property type="entry name" value="Ribosomal_uS3"/>
</dbReference>
<evidence type="ECO:0000256" key="8">
    <source>
        <dbReference type="HAMAP-Rule" id="MF_01309"/>
    </source>
</evidence>
<gene>
    <name evidence="8" type="primary">rpsC</name>
    <name evidence="11" type="ORF">A3I39_00755</name>
</gene>
<organism evidence="11 12">
    <name type="scientific">Candidatus Yanofskybacteria bacterium RIFCSPLOWO2_02_FULL_47_9b</name>
    <dbReference type="NCBI Taxonomy" id="1802708"/>
    <lineage>
        <taxon>Bacteria</taxon>
        <taxon>Candidatus Yanofskyibacteriota</taxon>
    </lineage>
</organism>
<keyword evidence="4 8" id="KW-0689">Ribosomal protein</keyword>
<protein>
    <recommendedName>
        <fullName evidence="7 8">Small ribosomal subunit protein uS3</fullName>
    </recommendedName>
</protein>
<dbReference type="Gene3D" id="3.30.300.20">
    <property type="match status" value="1"/>
</dbReference>
<dbReference type="HAMAP" id="MF_01309_B">
    <property type="entry name" value="Ribosomal_uS3_B"/>
    <property type="match status" value="1"/>
</dbReference>
<dbReference type="GO" id="GO:0006412">
    <property type="term" value="P:translation"/>
    <property type="evidence" value="ECO:0007669"/>
    <property type="project" value="UniProtKB-UniRule"/>
</dbReference>
<dbReference type="Gene3D" id="3.30.1140.32">
    <property type="entry name" value="Ribosomal protein S3, C-terminal domain"/>
    <property type="match status" value="1"/>
</dbReference>
<dbReference type="Proteomes" id="UP000178155">
    <property type="component" value="Unassembled WGS sequence"/>
</dbReference>
<dbReference type="GO" id="GO:0003735">
    <property type="term" value="F:structural constituent of ribosome"/>
    <property type="evidence" value="ECO:0007669"/>
    <property type="project" value="InterPro"/>
</dbReference>
<dbReference type="NCBIfam" id="TIGR01009">
    <property type="entry name" value="rpsC_bact"/>
    <property type="match status" value="1"/>
</dbReference>
<comment type="similarity">
    <text evidence="1 8 9">Belongs to the universal ribosomal protein uS3 family.</text>
</comment>
<evidence type="ECO:0000256" key="3">
    <source>
        <dbReference type="ARBA" id="ARBA00022884"/>
    </source>
</evidence>
<dbReference type="InterPro" id="IPR009019">
    <property type="entry name" value="KH_sf_prok-type"/>
</dbReference>
<dbReference type="CDD" id="cd02412">
    <property type="entry name" value="KH-II_30S_S3"/>
    <property type="match status" value="1"/>
</dbReference>
<comment type="function">
    <text evidence="6 8">Binds the lower part of the 30S subunit head. Binds mRNA in the 70S ribosome, positioning it for translation.</text>
</comment>
<evidence type="ECO:0000256" key="7">
    <source>
        <dbReference type="ARBA" id="ARBA00035257"/>
    </source>
</evidence>
<dbReference type="SUPFAM" id="SSF54814">
    <property type="entry name" value="Prokaryotic type KH domain (KH-domain type II)"/>
    <property type="match status" value="1"/>
</dbReference>
<evidence type="ECO:0000256" key="9">
    <source>
        <dbReference type="RuleBase" id="RU003624"/>
    </source>
</evidence>
<accession>A0A1F8H7L4</accession>
<evidence type="ECO:0000259" key="10">
    <source>
        <dbReference type="PROSITE" id="PS50823"/>
    </source>
</evidence>
<dbReference type="GO" id="GO:0019843">
    <property type="term" value="F:rRNA binding"/>
    <property type="evidence" value="ECO:0007669"/>
    <property type="project" value="UniProtKB-UniRule"/>
</dbReference>
<dbReference type="PANTHER" id="PTHR11760:SF19">
    <property type="entry name" value="SMALL RIBOSOMAL SUBUNIT PROTEIN US3C"/>
    <property type="match status" value="1"/>
</dbReference>
<evidence type="ECO:0000256" key="5">
    <source>
        <dbReference type="ARBA" id="ARBA00023274"/>
    </source>
</evidence>
<reference evidence="11 12" key="1">
    <citation type="journal article" date="2016" name="Nat. Commun.">
        <title>Thousands of microbial genomes shed light on interconnected biogeochemical processes in an aquifer system.</title>
        <authorList>
            <person name="Anantharaman K."/>
            <person name="Brown C.T."/>
            <person name="Hug L.A."/>
            <person name="Sharon I."/>
            <person name="Castelle C.J."/>
            <person name="Probst A.J."/>
            <person name="Thomas B.C."/>
            <person name="Singh A."/>
            <person name="Wilkins M.J."/>
            <person name="Karaoz U."/>
            <person name="Brodie E.L."/>
            <person name="Williams K.H."/>
            <person name="Hubbard S.S."/>
            <person name="Banfield J.F."/>
        </authorList>
    </citation>
    <scope>NUCLEOTIDE SEQUENCE [LARGE SCALE GENOMIC DNA]</scope>
</reference>
<dbReference type="FunFam" id="3.30.300.20:FF:000001">
    <property type="entry name" value="30S ribosomal protein S3"/>
    <property type="match status" value="1"/>
</dbReference>
<dbReference type="PANTHER" id="PTHR11760">
    <property type="entry name" value="30S/40S RIBOSOMAL PROTEIN S3"/>
    <property type="match status" value="1"/>
</dbReference>
<evidence type="ECO:0000313" key="11">
    <source>
        <dbReference type="EMBL" id="OGN33008.1"/>
    </source>
</evidence>
<dbReference type="EMBL" id="MGKW01000041">
    <property type="protein sequence ID" value="OGN33008.1"/>
    <property type="molecule type" value="Genomic_DNA"/>
</dbReference>
<dbReference type="SUPFAM" id="SSF54821">
    <property type="entry name" value="Ribosomal protein S3 C-terminal domain"/>
    <property type="match status" value="1"/>
</dbReference>
<evidence type="ECO:0000313" key="12">
    <source>
        <dbReference type="Proteomes" id="UP000178155"/>
    </source>
</evidence>
<dbReference type="InterPro" id="IPR036419">
    <property type="entry name" value="Ribosomal_S3_C_sf"/>
</dbReference>
<evidence type="ECO:0000256" key="2">
    <source>
        <dbReference type="ARBA" id="ARBA00022730"/>
    </source>
</evidence>
<evidence type="ECO:0000256" key="1">
    <source>
        <dbReference type="ARBA" id="ARBA00010761"/>
    </source>
</evidence>
<name>A0A1F8H7L4_9BACT</name>
<comment type="caution">
    <text evidence="11">The sequence shown here is derived from an EMBL/GenBank/DDBJ whole genome shotgun (WGS) entry which is preliminary data.</text>
</comment>
<dbReference type="InterPro" id="IPR005704">
    <property type="entry name" value="Ribosomal_uS3_bac-typ"/>
</dbReference>
<dbReference type="InterPro" id="IPR004044">
    <property type="entry name" value="KH_dom_type_2"/>
</dbReference>
<dbReference type="GO" id="GO:0003729">
    <property type="term" value="F:mRNA binding"/>
    <property type="evidence" value="ECO:0007669"/>
    <property type="project" value="UniProtKB-UniRule"/>
</dbReference>
<comment type="subunit">
    <text evidence="8">Part of the 30S ribosomal subunit. Forms a tight complex with proteins S10 and S14.</text>
</comment>
<proteinExistence type="inferred from homology"/>
<evidence type="ECO:0000256" key="4">
    <source>
        <dbReference type="ARBA" id="ARBA00022980"/>
    </source>
</evidence>
<dbReference type="InterPro" id="IPR015946">
    <property type="entry name" value="KH_dom-like_a/b"/>
</dbReference>
<keyword evidence="2 8" id="KW-0699">rRNA-binding</keyword>
<dbReference type="Pfam" id="PF00189">
    <property type="entry name" value="Ribosomal_S3_C"/>
    <property type="match status" value="1"/>
</dbReference>
<dbReference type="PROSITE" id="PS50823">
    <property type="entry name" value="KH_TYPE_2"/>
    <property type="match status" value="1"/>
</dbReference>
<dbReference type="InterPro" id="IPR018280">
    <property type="entry name" value="Ribosomal_uS3_CS"/>
</dbReference>
<keyword evidence="5 8" id="KW-0687">Ribonucleoprotein</keyword>